<evidence type="ECO:0000313" key="7">
    <source>
        <dbReference type="EMBL" id="MCW7553124.1"/>
    </source>
</evidence>
<dbReference type="PANTHER" id="PTHR18919">
    <property type="entry name" value="ACETYL-COA C-ACYLTRANSFERASE"/>
    <property type="match status" value="1"/>
</dbReference>
<feature type="domain" description="Thiolase C-terminal" evidence="6">
    <location>
        <begin position="268"/>
        <end position="389"/>
    </location>
</feature>
<dbReference type="PANTHER" id="PTHR18919:SF164">
    <property type="entry name" value="ACETYL-COA ACETYLTRANSFERASE"/>
    <property type="match status" value="1"/>
</dbReference>
<dbReference type="InterPro" id="IPR016039">
    <property type="entry name" value="Thiolase-like"/>
</dbReference>
<dbReference type="InterPro" id="IPR002155">
    <property type="entry name" value="Thiolase"/>
</dbReference>
<dbReference type="Proteomes" id="UP001209854">
    <property type="component" value="Unassembled WGS sequence"/>
</dbReference>
<dbReference type="InterPro" id="IPR020617">
    <property type="entry name" value="Thiolase_C"/>
</dbReference>
<evidence type="ECO:0000259" key="6">
    <source>
        <dbReference type="Pfam" id="PF02803"/>
    </source>
</evidence>
<organism evidence="7 8">
    <name type="scientific">Endozoicomonas gorgoniicola</name>
    <dbReference type="NCBI Taxonomy" id="1234144"/>
    <lineage>
        <taxon>Bacteria</taxon>
        <taxon>Pseudomonadati</taxon>
        <taxon>Pseudomonadota</taxon>
        <taxon>Gammaproteobacteria</taxon>
        <taxon>Oceanospirillales</taxon>
        <taxon>Endozoicomonadaceae</taxon>
        <taxon>Endozoicomonas</taxon>
    </lineage>
</organism>
<dbReference type="PROSITE" id="PS00098">
    <property type="entry name" value="THIOLASE_1"/>
    <property type="match status" value="1"/>
</dbReference>
<evidence type="ECO:0000259" key="5">
    <source>
        <dbReference type="Pfam" id="PF00108"/>
    </source>
</evidence>
<comment type="similarity">
    <text evidence="1 4">Belongs to the thiolase-like superfamily. Thiolase family.</text>
</comment>
<dbReference type="InterPro" id="IPR020615">
    <property type="entry name" value="Thiolase_acyl_enz_int_AS"/>
</dbReference>
<protein>
    <submittedName>
        <fullName evidence="7">Thiolase family protein</fullName>
    </submittedName>
</protein>
<dbReference type="Pfam" id="PF00108">
    <property type="entry name" value="Thiolase_N"/>
    <property type="match status" value="1"/>
</dbReference>
<reference evidence="7 8" key="1">
    <citation type="submission" date="2022-10" db="EMBL/GenBank/DDBJ databases">
        <title>High-quality genome sequences of two octocoral-associated bacteria, Endozoicomonas euniceicola EF212 and Endozoicomonas gorgoniicola PS125.</title>
        <authorList>
            <person name="Chiou Y.-J."/>
            <person name="Chen Y.-H."/>
        </authorList>
    </citation>
    <scope>NUCLEOTIDE SEQUENCE [LARGE SCALE GENOMIC DNA]</scope>
    <source>
        <strain evidence="7 8">PS125</strain>
    </source>
</reference>
<keyword evidence="8" id="KW-1185">Reference proteome</keyword>
<dbReference type="InterPro" id="IPR020616">
    <property type="entry name" value="Thiolase_N"/>
</dbReference>
<evidence type="ECO:0000256" key="4">
    <source>
        <dbReference type="RuleBase" id="RU003557"/>
    </source>
</evidence>
<evidence type="ECO:0000256" key="1">
    <source>
        <dbReference type="ARBA" id="ARBA00010982"/>
    </source>
</evidence>
<dbReference type="PROSITE" id="PS00099">
    <property type="entry name" value="THIOLASE_3"/>
    <property type="match status" value="1"/>
</dbReference>
<dbReference type="Gene3D" id="3.40.47.10">
    <property type="match status" value="1"/>
</dbReference>
<sequence>MSRSDDIVIVNCARTPMGSFQGSLSGLSATELGLEAVSASLERSGVDGHSVSELIMGCVLPAGVGQAPARQVCRGAGLPDSVTCTTVNKVCGSGMKAVMMGCAQLLTGESDVVVAGGMESMSGAPYLLKKARQGLRIGHADLQDSMFVDGLEDAYGGQLMGVFAEQTAVRFKVSREAMDDFAIESLERAQQAIASDWFVNEIVPVDAGKTGLVEVDEQPGKARVDKIRTLRPAFAKDGSVTAANASSISDGAAAMVLMRESEALAQGLQPLARIHGFTSHARVPAEFTIAPVTAIEQLLGKVGWSASEVDLFEINEAFAVVTLVAMQELGLPHSKVNVFGGACALGHPLGASGARIMVTLINALRQRGGKRGVASLCIGGGEATAIALELIHSP</sequence>
<evidence type="ECO:0000256" key="2">
    <source>
        <dbReference type="ARBA" id="ARBA00022679"/>
    </source>
</evidence>
<dbReference type="EMBL" id="JAPFCC010000001">
    <property type="protein sequence ID" value="MCW7553124.1"/>
    <property type="molecule type" value="Genomic_DNA"/>
</dbReference>
<dbReference type="RefSeq" id="WP_262567986.1">
    <property type="nucleotide sequence ID" value="NZ_JAPFCC010000001.1"/>
</dbReference>
<evidence type="ECO:0000256" key="3">
    <source>
        <dbReference type="ARBA" id="ARBA00023315"/>
    </source>
</evidence>
<name>A0ABT3MVU5_9GAMM</name>
<feature type="domain" description="Thiolase N-terminal" evidence="5">
    <location>
        <begin position="7"/>
        <end position="261"/>
    </location>
</feature>
<accession>A0ABT3MVU5</accession>
<dbReference type="SUPFAM" id="SSF53901">
    <property type="entry name" value="Thiolase-like"/>
    <property type="match status" value="2"/>
</dbReference>
<keyword evidence="2 4" id="KW-0808">Transferase</keyword>
<evidence type="ECO:0000313" key="8">
    <source>
        <dbReference type="Proteomes" id="UP001209854"/>
    </source>
</evidence>
<dbReference type="PIRSF" id="PIRSF000429">
    <property type="entry name" value="Ac-CoA_Ac_transf"/>
    <property type="match status" value="1"/>
</dbReference>
<proteinExistence type="inferred from homology"/>
<gene>
    <name evidence="7" type="ORF">NX722_10850</name>
</gene>
<dbReference type="InterPro" id="IPR020610">
    <property type="entry name" value="Thiolase_AS"/>
</dbReference>
<comment type="caution">
    <text evidence="7">The sequence shown here is derived from an EMBL/GenBank/DDBJ whole genome shotgun (WGS) entry which is preliminary data.</text>
</comment>
<keyword evidence="3 4" id="KW-0012">Acyltransferase</keyword>
<dbReference type="NCBIfam" id="TIGR01930">
    <property type="entry name" value="AcCoA-C-Actrans"/>
    <property type="match status" value="1"/>
</dbReference>
<dbReference type="Pfam" id="PF02803">
    <property type="entry name" value="Thiolase_C"/>
    <property type="match status" value="1"/>
</dbReference>
<dbReference type="CDD" id="cd00751">
    <property type="entry name" value="thiolase"/>
    <property type="match status" value="1"/>
</dbReference>